<dbReference type="SUPFAM" id="SSF56300">
    <property type="entry name" value="Metallo-dependent phosphatases"/>
    <property type="match status" value="1"/>
</dbReference>
<dbReference type="SMART" id="SM00728">
    <property type="entry name" value="ChW"/>
    <property type="match status" value="3"/>
</dbReference>
<dbReference type="SMART" id="SM00635">
    <property type="entry name" value="BID_2"/>
    <property type="match status" value="2"/>
</dbReference>
<organism evidence="3">
    <name type="scientific">uncultured bacterium Contig224</name>
    <dbReference type="NCBI Taxonomy" id="1393538"/>
    <lineage>
        <taxon>Bacteria</taxon>
        <taxon>environmental samples</taxon>
    </lineage>
</organism>
<dbReference type="InterPro" id="IPR006637">
    <property type="entry name" value="ChW"/>
</dbReference>
<dbReference type="InterPro" id="IPR008964">
    <property type="entry name" value="Invasin/intimin_cell_adhesion"/>
</dbReference>
<proteinExistence type="predicted"/>
<dbReference type="EMBL" id="KC246788">
    <property type="protein sequence ID" value="AHF24246.1"/>
    <property type="molecule type" value="Genomic_DNA"/>
</dbReference>
<sequence>MNKAYADESGTSVLAFTSDIHNSSDDTAKNRLNTWLTNIGTKAGIDKSDIELFGFCGDMGSASANESQFWTYTQSVMTAVNQNGMPGVYTTGNHEFYNGKFSSTTNSVKDNYIKDGEAMEGSNYRIYCLGTDNWDNNSDNYTAAQVTALQNYLASVDNDKVVIILTHFPLHHWGSGMWGGRTTANADDVIDALNAATASGKKIVLLWGHNHSQSDTNYDEIFEPGSEIQWGSSSSDTKAFNFYYAAAGCMSDKEYGSGSQSVKGKGLILTINSKNQLSFAYYDESANNVTENGTNGQGSAFTEQDPVAVTGVSIDQTSATVEVGKTTKLTATVEPADATNKAVTWSSSDEGIARVGADGRVRGISEGTATITVTAGDPDTRAIYTASIDVEVTPKSGDEQYFVIMINNYALSSNAFDGYMSNSNGYEYHGLEAVTYNTNDPAPWSILWTLEEVDGVENGYYIKSYNGDYLSGTYLKVGSQAGYTGTLTVGNTQDIWIATSGIDSWQANGSTLQSTNASTNANNNKALYLGVTPSNESIDFFTVRSTSDTSVPRTSVLVEPEAIIEPVAVTGVEVEPATLEIEAGKATTLTANVLPAEADDKTVEWTSSDESVATVSNSGRVKGISVGTATITATTNDGGYADTCEVTVTPSSAPGIGYVITIDSYALSTEPADTTLTNSTNYHYSGLAGVPYTSTTEQTEEILWLIEPTEGGYYIKSQDGQYLNAVYEATTNPTGCNAVLKVDDTPDVWTFNGTLEDWVVSGSLLKSTNADKYLNFEMEGANLNLFDVRSESNAHSSSMIDPDNPAEVRYVETDSLSTGRDYIVAVTKDGSSVYAIDNVGGSSSADTGTATFGEGEYFAASGGEAAYIVTDKTSAVWNYNSSRYLVNNTRYLSRSSSSPYVPRASSSGSAVTYDGSNQRLSISYSSGWGGSGTTYYLTNSSGTFGLNTSIGSAAQVRVFGKSTVFNFKYVVQFTANGVNYQSSKYATDEIPVYSGDTPTRADSEQYSYTFSGWSSDGGQTIYGPDEALPAVTGPVTYVAQFTATPLEGEFLITFVNYDGTELQSSEYSRGDMPEYTGATPTRAADADYLYTFSGWTPTPAAVIGEATYTATYTQTPRTYGEPDWEWTGDDENGYTAATATFVTNDGGPEFAKDVTDEQIDVAGNPATCLEGGSAVYTASVELGGQTYTDSKTVTSAALGHDWDSPTYTWTDDHGSATAERICKRDGTHKETETVATTSEVTKPATCTDKGETTYTATFENEAFEAQTETVADIDALNHVWGEPTYEWAADNSQVTASRVCSRDESHTQSETVATTSEVTKPATCEAKGETTYTATFANEAFATQTAALENIDALGHDWGEWTAVEGEDSHQRVCANDSEHVETAAHEWGEWTETKAPTCEAIGVETRTCPVCGAEETRDVEALGHDYVAVVTEPTCTEAGYTTNTCSRCGDHYISDPVAATGHAYGEPTYTWDGLEKVTATMVCANDETHVITETATVTSEVTKPATCVEMGETTYAAEFENEAFETQTKVETDVEIDENAHAWGEPSYEWADDYSTVTAVRVCDNKSSHLDIETAFTTPKVTKPATCVEMGETTYAATFKNEAFETQTKVETDVEIDPDAHAWGDWTELDADQHQRECPNCGETETADHEWDDGVMTTEPTGDKPGEMTYTCEACGAEKTEELAAMKVSYRSGVEGSTSWQDWVENGALSGTTGKGLRMEGMQIKLENAPYEGGIRYQAQLQSDGWQAWKENGEIAGYNPKKSGGKRLEAVKIELTGEMAEHYDVWYHLQVQRFGWMAWAKNGEASGTVGYGFRVEAMEIVLAPKGSEAPTIGSKVASDEINMLSFVRCRSYDNKAWQTAKGEGDVSGTRKQTKTCIRVGLASSSFNAAGIDRGDSQILVRVYQDGKWSAWSKADDDEVGNKKGGAIRGMQVKLTGKLAQEYDIYYRAEVNFRTSACWLGWAKNGEIAGDKYYNLEQLQFSLIKKGDDAPPTADNNVKQRWVLERWPCDYNKPNYHF</sequence>
<feature type="domain" description="BIG2" evidence="2">
    <location>
        <begin position="568"/>
        <end position="645"/>
    </location>
</feature>
<evidence type="ECO:0000313" key="3">
    <source>
        <dbReference type="EMBL" id="AHF24246.1"/>
    </source>
</evidence>
<dbReference type="InterPro" id="IPR029052">
    <property type="entry name" value="Metallo-depent_PP-like"/>
</dbReference>
<dbReference type="GO" id="GO:0016787">
    <property type="term" value="F:hydrolase activity"/>
    <property type="evidence" value="ECO:0007669"/>
    <property type="project" value="InterPro"/>
</dbReference>
<evidence type="ECO:0000256" key="1">
    <source>
        <dbReference type="SAM" id="MobiDB-lite"/>
    </source>
</evidence>
<dbReference type="Gene3D" id="2.60.40.1080">
    <property type="match status" value="2"/>
</dbReference>
<evidence type="ECO:0000259" key="2">
    <source>
        <dbReference type="SMART" id="SM00635"/>
    </source>
</evidence>
<dbReference type="Pfam" id="PF02368">
    <property type="entry name" value="Big_2"/>
    <property type="match status" value="2"/>
</dbReference>
<dbReference type="Pfam" id="PF07538">
    <property type="entry name" value="ChW"/>
    <property type="match status" value="3"/>
</dbReference>
<feature type="domain" description="BIG2" evidence="2">
    <location>
        <begin position="308"/>
        <end position="385"/>
    </location>
</feature>
<dbReference type="InterPro" id="IPR003343">
    <property type="entry name" value="Big_2"/>
</dbReference>
<dbReference type="Gene3D" id="3.60.21.10">
    <property type="match status" value="1"/>
</dbReference>
<feature type="region of interest" description="Disordered" evidence="1">
    <location>
        <begin position="1638"/>
        <end position="1668"/>
    </location>
</feature>
<dbReference type="Pfam" id="PF00149">
    <property type="entry name" value="Metallophos"/>
    <property type="match status" value="1"/>
</dbReference>
<reference evidence="3" key="1">
    <citation type="journal article" date="2013" name="PLoS ONE">
        <title>Metagenomic insights into the carbohydrate-active enzymes carried by the microorganisms adhering to solid digesta in the rumen of cows.</title>
        <authorList>
            <person name="Wang L."/>
            <person name="Hatem A."/>
            <person name="Catalyurek U.V."/>
            <person name="Morrison M."/>
            <person name="Yu Z."/>
        </authorList>
    </citation>
    <scope>NUCLEOTIDE SEQUENCE</scope>
</reference>
<dbReference type="InterPro" id="IPR004843">
    <property type="entry name" value="Calcineurin-like_PHP"/>
</dbReference>
<dbReference type="SUPFAM" id="SSF49373">
    <property type="entry name" value="Invasin/intimin cell-adhesion fragments"/>
    <property type="match status" value="2"/>
</dbReference>
<accession>W0FHM8</accession>
<name>W0FHM8_9BACT</name>
<protein>
    <submittedName>
        <fullName evidence="3">Calcineurin-like phosphoesterase</fullName>
    </submittedName>
</protein>